<evidence type="ECO:0000256" key="8">
    <source>
        <dbReference type="ARBA" id="ARBA00023064"/>
    </source>
</evidence>
<gene>
    <name evidence="11" type="ORF">SAMN02745126_04097</name>
</gene>
<dbReference type="GO" id="GO:0005737">
    <property type="term" value="C:cytoplasm"/>
    <property type="evidence" value="ECO:0007669"/>
    <property type="project" value="TreeGrafter"/>
</dbReference>
<protein>
    <recommendedName>
        <fullName evidence="3 10">Gluconokinase</fullName>
        <ecNumber evidence="3 10">2.7.1.12</ecNumber>
    </recommendedName>
</protein>
<dbReference type="OrthoDB" id="9795716at2"/>
<dbReference type="Proteomes" id="UP000190092">
    <property type="component" value="Unassembled WGS sequence"/>
</dbReference>
<evidence type="ECO:0000256" key="6">
    <source>
        <dbReference type="ARBA" id="ARBA00022777"/>
    </source>
</evidence>
<dbReference type="GO" id="GO:0005524">
    <property type="term" value="F:ATP binding"/>
    <property type="evidence" value="ECO:0007669"/>
    <property type="project" value="UniProtKB-KW"/>
</dbReference>
<evidence type="ECO:0000256" key="7">
    <source>
        <dbReference type="ARBA" id="ARBA00022840"/>
    </source>
</evidence>
<evidence type="ECO:0000256" key="1">
    <source>
        <dbReference type="ARBA" id="ARBA00004761"/>
    </source>
</evidence>
<dbReference type="PANTHER" id="PTHR43442">
    <property type="entry name" value="GLUCONOKINASE-RELATED"/>
    <property type="match status" value="1"/>
</dbReference>
<dbReference type="CDD" id="cd02021">
    <property type="entry name" value="GntK"/>
    <property type="match status" value="1"/>
</dbReference>
<evidence type="ECO:0000313" key="12">
    <source>
        <dbReference type="Proteomes" id="UP000190092"/>
    </source>
</evidence>
<reference evidence="12" key="1">
    <citation type="submission" date="2017-02" db="EMBL/GenBank/DDBJ databases">
        <authorList>
            <person name="Varghese N."/>
            <person name="Submissions S."/>
        </authorList>
    </citation>
    <scope>NUCLEOTIDE SEQUENCE [LARGE SCALE GENOMIC DNA]</scope>
    <source>
        <strain evidence="12">ATCC 27094</strain>
    </source>
</reference>
<keyword evidence="7 10" id="KW-0067">ATP-binding</keyword>
<dbReference type="InterPro" id="IPR027417">
    <property type="entry name" value="P-loop_NTPase"/>
</dbReference>
<dbReference type="RefSeq" id="WP_085935786.1">
    <property type="nucleotide sequence ID" value="NZ_FUWJ01000006.1"/>
</dbReference>
<dbReference type="Pfam" id="PF13671">
    <property type="entry name" value="AAA_33"/>
    <property type="match status" value="1"/>
</dbReference>
<accession>A0A1T4RVT7</accession>
<dbReference type="EMBL" id="FUWJ01000006">
    <property type="protein sequence ID" value="SKA20119.1"/>
    <property type="molecule type" value="Genomic_DNA"/>
</dbReference>
<dbReference type="NCBIfam" id="TIGR01313">
    <property type="entry name" value="therm_gnt_kin"/>
    <property type="match status" value="1"/>
</dbReference>
<comment type="pathway">
    <text evidence="1">Carbohydrate acid metabolism.</text>
</comment>
<keyword evidence="5 10" id="KW-0547">Nucleotide-binding</keyword>
<comment type="catalytic activity">
    <reaction evidence="9 10">
        <text>D-gluconate + ATP = 6-phospho-D-gluconate + ADP + H(+)</text>
        <dbReference type="Rhea" id="RHEA:19433"/>
        <dbReference type="ChEBI" id="CHEBI:15378"/>
        <dbReference type="ChEBI" id="CHEBI:18391"/>
        <dbReference type="ChEBI" id="CHEBI:30616"/>
        <dbReference type="ChEBI" id="CHEBI:58759"/>
        <dbReference type="ChEBI" id="CHEBI:456216"/>
        <dbReference type="EC" id="2.7.1.12"/>
    </reaction>
</comment>
<keyword evidence="6 10" id="KW-0418">Kinase</keyword>
<evidence type="ECO:0000256" key="10">
    <source>
        <dbReference type="RuleBase" id="RU363066"/>
    </source>
</evidence>
<dbReference type="EC" id="2.7.1.12" evidence="3 10"/>
<name>A0A1T4RVT7_9HYPH</name>
<dbReference type="PANTHER" id="PTHR43442:SF3">
    <property type="entry name" value="GLUCONOKINASE-RELATED"/>
    <property type="match status" value="1"/>
</dbReference>
<dbReference type="SUPFAM" id="SSF52540">
    <property type="entry name" value="P-loop containing nucleoside triphosphate hydrolases"/>
    <property type="match status" value="1"/>
</dbReference>
<sequence>MPIIVVMGVSGSGKTTVAAMLAGALHCQFQEGDDLHPRSNVEKMRSGIPLTDADRLPWLTRIAAEIDDWRSHGQSGVVTCSALKRTYRDILIGDRADVILVYLRGSKELIHERMAARHEHFMPVALLDSQFATLEEPAADEHPIIVDIGGRPAEIVAEILRQLRARSTLP</sequence>
<evidence type="ECO:0000256" key="2">
    <source>
        <dbReference type="ARBA" id="ARBA00008420"/>
    </source>
</evidence>
<dbReference type="AlphaFoldDB" id="A0A1T4RVT7"/>
<dbReference type="GO" id="GO:0019521">
    <property type="term" value="P:D-gluconate metabolic process"/>
    <property type="evidence" value="ECO:0007669"/>
    <property type="project" value="UniProtKB-KW"/>
</dbReference>
<evidence type="ECO:0000256" key="5">
    <source>
        <dbReference type="ARBA" id="ARBA00022741"/>
    </source>
</evidence>
<dbReference type="Gene3D" id="3.40.50.300">
    <property type="entry name" value="P-loop containing nucleotide triphosphate hydrolases"/>
    <property type="match status" value="1"/>
</dbReference>
<organism evidence="11 12">
    <name type="scientific">Enhydrobacter aerosaccus</name>
    <dbReference type="NCBI Taxonomy" id="225324"/>
    <lineage>
        <taxon>Bacteria</taxon>
        <taxon>Pseudomonadati</taxon>
        <taxon>Pseudomonadota</taxon>
        <taxon>Alphaproteobacteria</taxon>
        <taxon>Hyphomicrobiales</taxon>
        <taxon>Enhydrobacter</taxon>
    </lineage>
</organism>
<dbReference type="STRING" id="225324.SAMN02745126_04097"/>
<dbReference type="InterPro" id="IPR006001">
    <property type="entry name" value="Therm_gnt_kin"/>
</dbReference>
<keyword evidence="4 10" id="KW-0808">Transferase</keyword>
<evidence type="ECO:0000256" key="3">
    <source>
        <dbReference type="ARBA" id="ARBA00012054"/>
    </source>
</evidence>
<dbReference type="GO" id="GO:0046316">
    <property type="term" value="F:gluconokinase activity"/>
    <property type="evidence" value="ECO:0007669"/>
    <property type="project" value="UniProtKB-EC"/>
</dbReference>
<proteinExistence type="inferred from homology"/>
<evidence type="ECO:0000313" key="11">
    <source>
        <dbReference type="EMBL" id="SKA20119.1"/>
    </source>
</evidence>
<dbReference type="FunFam" id="3.40.50.300:FF:000522">
    <property type="entry name" value="Gluconokinase"/>
    <property type="match status" value="1"/>
</dbReference>
<keyword evidence="8" id="KW-0311">Gluconate utilization</keyword>
<comment type="similarity">
    <text evidence="2 10">Belongs to the gluconokinase GntK/GntV family.</text>
</comment>
<evidence type="ECO:0000256" key="4">
    <source>
        <dbReference type="ARBA" id="ARBA00022679"/>
    </source>
</evidence>
<keyword evidence="12" id="KW-1185">Reference proteome</keyword>
<evidence type="ECO:0000256" key="9">
    <source>
        <dbReference type="ARBA" id="ARBA00048090"/>
    </source>
</evidence>